<gene>
    <name evidence="1" type="ORF">HMPREF0004_1489</name>
</gene>
<comment type="caution">
    <text evidence="1">The sequence shown here is derived from an EMBL/GenBank/DDBJ whole genome shotgun (WGS) entry which is preliminary data.</text>
</comment>
<dbReference type="eggNOG" id="COG1368">
    <property type="taxonomic scope" value="Bacteria"/>
</dbReference>
<protein>
    <submittedName>
        <fullName evidence="1">Uncharacterized protein</fullName>
    </submittedName>
</protein>
<sequence>IDLPPTLLSLIGVDTEHPMIGHDLTRSSPGRAIMQYDNTYGYLKENDLLVLAPSKTPVQYRYTAPEDYAPVALNPELATEALAHALWPSWAYREGRYCLPGHTPEVVAR</sequence>
<dbReference type="EMBL" id="ADMS01000035">
    <property type="protein sequence ID" value="EFF77188.1"/>
    <property type="molecule type" value="Genomic_DNA"/>
</dbReference>
<dbReference type="Gene3D" id="3.30.1120.80">
    <property type="match status" value="1"/>
</dbReference>
<dbReference type="InterPro" id="IPR017850">
    <property type="entry name" value="Alkaline_phosphatase_core_sf"/>
</dbReference>
<reference evidence="2" key="1">
    <citation type="submission" date="2010-03" db="EMBL/GenBank/DDBJ databases">
        <title>Complete sequence of Mobiluncus curtisii ATCC 43063.</title>
        <authorList>
            <person name="Muzny D."/>
            <person name="Qin X."/>
            <person name="Deng J."/>
            <person name="Jiang H."/>
            <person name="Liu Y."/>
            <person name="Qu J."/>
            <person name="Song X.-Z."/>
            <person name="Zhang L."/>
            <person name="Thornton R."/>
            <person name="Coyle M."/>
            <person name="Francisco L."/>
            <person name="Jackson L."/>
            <person name="Javaid M."/>
            <person name="Korchina V."/>
            <person name="Kovar C."/>
            <person name="Mata R."/>
            <person name="Mathew T."/>
            <person name="Ngo R."/>
            <person name="Nguyen L."/>
            <person name="Nguyen N."/>
            <person name="Okwuonu G."/>
            <person name="Ongeri F."/>
            <person name="Pham C."/>
            <person name="Simmons D."/>
            <person name="Wilczek-Boney K."/>
            <person name="Hale W."/>
            <person name="Jakkamsetti A."/>
            <person name="Pham P."/>
            <person name="Ruth R."/>
            <person name="San Lucas F."/>
            <person name="Warren J."/>
            <person name="Zhang J."/>
            <person name="Zhao Z."/>
            <person name="Zhou C."/>
            <person name="Zhu D."/>
            <person name="Lee S."/>
            <person name="Bess C."/>
            <person name="Blankenburg K."/>
            <person name="Forbes L."/>
            <person name="Fu Q."/>
            <person name="Gubbala S."/>
            <person name="Hirani K."/>
            <person name="Jayaseelan J.C."/>
            <person name="Lara F."/>
            <person name="Munidasa M."/>
            <person name="Palculict T."/>
            <person name="Patil S."/>
            <person name="Pu L.-L."/>
            <person name="Saada N."/>
            <person name="Tang L."/>
            <person name="Weissenberger G."/>
            <person name="Zhu Y."/>
            <person name="Hemphill L."/>
            <person name="Shang Y."/>
            <person name="Youmans B."/>
            <person name="Ayvaz T."/>
            <person name="Ross M."/>
            <person name="Santibanez J."/>
            <person name="Aqrawi P."/>
            <person name="Gross S."/>
            <person name="Joshi V."/>
            <person name="Fowler G."/>
            <person name="Nazareth L."/>
            <person name="Reid J."/>
            <person name="Worley K."/>
            <person name="Petrosino J."/>
            <person name="Highlander S."/>
            <person name="Gibbs R."/>
            <person name="Gibbs R."/>
        </authorList>
    </citation>
    <scope>NUCLEOTIDE SEQUENCE [LARGE SCALE GENOMIC DNA]</scope>
    <source>
        <strain evidence="2">ATCC 43553</strain>
    </source>
</reference>
<accession>D4X7P2</accession>
<dbReference type="PATRIC" id="fig|742159.3.peg.2403"/>
<dbReference type="AlphaFoldDB" id="D4X7P2"/>
<name>D4X7P2_9BURK</name>
<proteinExistence type="predicted"/>
<evidence type="ECO:0000313" key="1">
    <source>
        <dbReference type="EMBL" id="EFF77188.1"/>
    </source>
</evidence>
<dbReference type="SUPFAM" id="SSF53649">
    <property type="entry name" value="Alkaline phosphatase-like"/>
    <property type="match status" value="1"/>
</dbReference>
<dbReference type="Proteomes" id="UP000004510">
    <property type="component" value="Unassembled WGS sequence"/>
</dbReference>
<evidence type="ECO:0000313" key="2">
    <source>
        <dbReference type="Proteomes" id="UP000004510"/>
    </source>
</evidence>
<feature type="non-terminal residue" evidence="1">
    <location>
        <position position="1"/>
    </location>
</feature>
<organism evidence="1 2">
    <name type="scientific">Achromobacter piechaudii ATCC 43553</name>
    <dbReference type="NCBI Taxonomy" id="742159"/>
    <lineage>
        <taxon>Bacteria</taxon>
        <taxon>Pseudomonadati</taxon>
        <taxon>Pseudomonadota</taxon>
        <taxon>Betaproteobacteria</taxon>
        <taxon>Burkholderiales</taxon>
        <taxon>Alcaligenaceae</taxon>
        <taxon>Achromobacter</taxon>
    </lineage>
</organism>
<dbReference type="HOGENOM" id="CLU_2176197_0_0_4"/>